<name>X1RR54_9ZZZZ</name>
<dbReference type="AlphaFoldDB" id="X1RR54"/>
<gene>
    <name evidence="1" type="ORF">S06H3_53693</name>
</gene>
<proteinExistence type="predicted"/>
<comment type="caution">
    <text evidence="1">The sequence shown here is derived from an EMBL/GenBank/DDBJ whole genome shotgun (WGS) entry which is preliminary data.</text>
</comment>
<organism evidence="1">
    <name type="scientific">marine sediment metagenome</name>
    <dbReference type="NCBI Taxonomy" id="412755"/>
    <lineage>
        <taxon>unclassified sequences</taxon>
        <taxon>metagenomes</taxon>
        <taxon>ecological metagenomes</taxon>
    </lineage>
</organism>
<dbReference type="EMBL" id="BARV01034256">
    <property type="protein sequence ID" value="GAI57974.1"/>
    <property type="molecule type" value="Genomic_DNA"/>
</dbReference>
<sequence length="59" mass="6882">MAKNQSSKYSKEFLDKTIKVWQPYCPAPLSLNDAREITENMTALFDFLITHEKKSNETE</sequence>
<protein>
    <submittedName>
        <fullName evidence="1">Uncharacterized protein</fullName>
    </submittedName>
</protein>
<evidence type="ECO:0000313" key="1">
    <source>
        <dbReference type="EMBL" id="GAI57974.1"/>
    </source>
</evidence>
<accession>X1RR54</accession>
<reference evidence="1" key="1">
    <citation type="journal article" date="2014" name="Front. Microbiol.">
        <title>High frequency of phylogenetically diverse reductive dehalogenase-homologous genes in deep subseafloor sedimentary metagenomes.</title>
        <authorList>
            <person name="Kawai M."/>
            <person name="Futagami T."/>
            <person name="Toyoda A."/>
            <person name="Takaki Y."/>
            <person name="Nishi S."/>
            <person name="Hori S."/>
            <person name="Arai W."/>
            <person name="Tsubouchi T."/>
            <person name="Morono Y."/>
            <person name="Uchiyama I."/>
            <person name="Ito T."/>
            <person name="Fujiyama A."/>
            <person name="Inagaki F."/>
            <person name="Takami H."/>
        </authorList>
    </citation>
    <scope>NUCLEOTIDE SEQUENCE</scope>
    <source>
        <strain evidence="1">Expedition CK06-06</strain>
    </source>
</reference>